<dbReference type="GO" id="GO:0005886">
    <property type="term" value="C:plasma membrane"/>
    <property type="evidence" value="ECO:0007669"/>
    <property type="project" value="UniProtKB-SubCell"/>
</dbReference>
<dbReference type="Gene3D" id="1.10.3720.10">
    <property type="entry name" value="MetI-like"/>
    <property type="match status" value="1"/>
</dbReference>
<accession>A0A9X1RM56</accession>
<name>A0A9X1RM56_9BURK</name>
<evidence type="ECO:0000256" key="4">
    <source>
        <dbReference type="ARBA" id="ARBA00022692"/>
    </source>
</evidence>
<keyword evidence="10" id="KW-1185">Reference proteome</keyword>
<sequence length="281" mass="29959">MREPAEFHGDDIRLACGPGTGIDTKGGVKGVLHLPRRFYERLYIYMHSDRARKRLGQLFGHDAASQMLHFLLSFFPPELSRGFLAKTASSMLETLAVSTIGTLCAAALGFVLALPASGLYGAALRAVSRFLLNLLRSIPELVWATVTVLAAGLGPFAGTLALALHTAGVLGRLFAEALENAPDAPARALAEAGTSSALAFVYGTLPCVRPQFVAYIMYRWESNIRMAAILGFVGAGGLGQMLYYELSLFHLPQACTVIFAMLVLAACVDATSAIARHRSAG</sequence>
<dbReference type="InterPro" id="IPR000515">
    <property type="entry name" value="MetI-like"/>
</dbReference>
<evidence type="ECO:0000256" key="2">
    <source>
        <dbReference type="ARBA" id="ARBA00022448"/>
    </source>
</evidence>
<dbReference type="Proteomes" id="UP001139308">
    <property type="component" value="Unassembled WGS sequence"/>
</dbReference>
<comment type="similarity">
    <text evidence="7">Belongs to the binding-protein-dependent transport system permease family.</text>
</comment>
<reference evidence="9" key="1">
    <citation type="submission" date="2022-01" db="EMBL/GenBank/DDBJ databases">
        <title>Genome sequence and assembly of Parabukholderia sp. RG36.</title>
        <authorList>
            <person name="Chhetri G."/>
        </authorList>
    </citation>
    <scope>NUCLEOTIDE SEQUENCE</scope>
    <source>
        <strain evidence="9">RG36</strain>
    </source>
</reference>
<keyword evidence="3" id="KW-1003">Cell membrane</keyword>
<evidence type="ECO:0000259" key="8">
    <source>
        <dbReference type="PROSITE" id="PS50928"/>
    </source>
</evidence>
<keyword evidence="6 7" id="KW-0472">Membrane</keyword>
<keyword evidence="4 7" id="KW-0812">Transmembrane</keyword>
<evidence type="ECO:0000256" key="6">
    <source>
        <dbReference type="ARBA" id="ARBA00023136"/>
    </source>
</evidence>
<dbReference type="SUPFAM" id="SSF161098">
    <property type="entry name" value="MetI-like"/>
    <property type="match status" value="1"/>
</dbReference>
<dbReference type="PANTHER" id="PTHR30043">
    <property type="entry name" value="PHOSPHONATES TRANSPORT SYSTEM PERMEASE PROTEIN"/>
    <property type="match status" value="1"/>
</dbReference>
<evidence type="ECO:0000256" key="1">
    <source>
        <dbReference type="ARBA" id="ARBA00004651"/>
    </source>
</evidence>
<keyword evidence="5 7" id="KW-1133">Transmembrane helix</keyword>
<feature type="transmembrane region" description="Helical" evidence="7">
    <location>
        <begin position="141"/>
        <end position="164"/>
    </location>
</feature>
<feature type="domain" description="ABC transmembrane type-1" evidence="8">
    <location>
        <begin position="91"/>
        <end position="270"/>
    </location>
</feature>
<evidence type="ECO:0000313" key="10">
    <source>
        <dbReference type="Proteomes" id="UP001139308"/>
    </source>
</evidence>
<comment type="caution">
    <text evidence="9">The sequence shown here is derived from an EMBL/GenBank/DDBJ whole genome shotgun (WGS) entry which is preliminary data.</text>
</comment>
<feature type="transmembrane region" description="Helical" evidence="7">
    <location>
        <begin position="256"/>
        <end position="275"/>
    </location>
</feature>
<evidence type="ECO:0000313" key="9">
    <source>
        <dbReference type="EMBL" id="MCG5072366.1"/>
    </source>
</evidence>
<keyword evidence="2 7" id="KW-0813">Transport</keyword>
<organism evidence="9 10">
    <name type="scientific">Paraburkholderia tagetis</name>
    <dbReference type="NCBI Taxonomy" id="2913261"/>
    <lineage>
        <taxon>Bacteria</taxon>
        <taxon>Pseudomonadati</taxon>
        <taxon>Pseudomonadota</taxon>
        <taxon>Betaproteobacteria</taxon>
        <taxon>Burkholderiales</taxon>
        <taxon>Burkholderiaceae</taxon>
        <taxon>Paraburkholderia</taxon>
    </lineage>
</organism>
<dbReference type="AlphaFoldDB" id="A0A9X1RM56"/>
<evidence type="ECO:0000256" key="5">
    <source>
        <dbReference type="ARBA" id="ARBA00022989"/>
    </source>
</evidence>
<dbReference type="GO" id="GO:0015416">
    <property type="term" value="F:ABC-type phosphonate transporter activity"/>
    <property type="evidence" value="ECO:0007669"/>
    <property type="project" value="InterPro"/>
</dbReference>
<evidence type="ECO:0000256" key="3">
    <source>
        <dbReference type="ARBA" id="ARBA00022475"/>
    </source>
</evidence>
<dbReference type="Pfam" id="PF00528">
    <property type="entry name" value="BPD_transp_1"/>
    <property type="match status" value="1"/>
</dbReference>
<proteinExistence type="inferred from homology"/>
<dbReference type="EMBL" id="JAKLJA010000002">
    <property type="protein sequence ID" value="MCG5072366.1"/>
    <property type="molecule type" value="Genomic_DNA"/>
</dbReference>
<dbReference type="InterPro" id="IPR035906">
    <property type="entry name" value="MetI-like_sf"/>
</dbReference>
<dbReference type="PROSITE" id="PS50928">
    <property type="entry name" value="ABC_TM1"/>
    <property type="match status" value="1"/>
</dbReference>
<gene>
    <name evidence="9" type="primary">phnE</name>
    <name evidence="9" type="ORF">L5014_03125</name>
</gene>
<dbReference type="NCBIfam" id="TIGR01097">
    <property type="entry name" value="PhnE"/>
    <property type="match status" value="1"/>
</dbReference>
<dbReference type="PANTHER" id="PTHR30043:SF1">
    <property type="entry name" value="ABC TRANSPORT SYSTEM PERMEASE PROTEIN P69"/>
    <property type="match status" value="1"/>
</dbReference>
<dbReference type="CDD" id="cd06261">
    <property type="entry name" value="TM_PBP2"/>
    <property type="match status" value="1"/>
</dbReference>
<protein>
    <submittedName>
        <fullName evidence="9">Phosphonate ABC transporter, permease protein PhnE</fullName>
    </submittedName>
</protein>
<feature type="transmembrane region" description="Helical" evidence="7">
    <location>
        <begin position="226"/>
        <end position="244"/>
    </location>
</feature>
<dbReference type="RefSeq" id="WP_238462487.1">
    <property type="nucleotide sequence ID" value="NZ_JAKLJA010000002.1"/>
</dbReference>
<comment type="subcellular location">
    <subcellularLocation>
        <location evidence="1 7">Cell membrane</location>
        <topology evidence="1 7">Multi-pass membrane protein</topology>
    </subcellularLocation>
</comment>
<dbReference type="InterPro" id="IPR005769">
    <property type="entry name" value="PhnE/PtxC"/>
</dbReference>
<evidence type="ECO:0000256" key="7">
    <source>
        <dbReference type="RuleBase" id="RU363032"/>
    </source>
</evidence>
<feature type="transmembrane region" description="Helical" evidence="7">
    <location>
        <begin position="95"/>
        <end position="120"/>
    </location>
</feature>